<reference evidence="1 2" key="1">
    <citation type="submission" date="2018-11" db="EMBL/GenBank/DDBJ databases">
        <authorList>
            <consortium name="Pathogen Informatics"/>
        </authorList>
    </citation>
    <scope>NUCLEOTIDE SEQUENCE [LARGE SCALE GENOMIC DNA]</scope>
    <source>
        <strain>Denwood</strain>
        <strain evidence="2">Zambia</strain>
    </source>
</reference>
<organism evidence="1 2">
    <name type="scientific">Schistosoma mattheei</name>
    <dbReference type="NCBI Taxonomy" id="31246"/>
    <lineage>
        <taxon>Eukaryota</taxon>
        <taxon>Metazoa</taxon>
        <taxon>Spiralia</taxon>
        <taxon>Lophotrochozoa</taxon>
        <taxon>Platyhelminthes</taxon>
        <taxon>Trematoda</taxon>
        <taxon>Digenea</taxon>
        <taxon>Strigeidida</taxon>
        <taxon>Schistosomatoidea</taxon>
        <taxon>Schistosomatidae</taxon>
        <taxon>Schistosoma</taxon>
    </lineage>
</organism>
<dbReference type="Proteomes" id="UP000269396">
    <property type="component" value="Unassembled WGS sequence"/>
</dbReference>
<accession>A0A3P8FUS0</accession>
<proteinExistence type="predicted"/>
<dbReference type="EMBL" id="UZAL01026848">
    <property type="protein sequence ID" value="VDP26789.1"/>
    <property type="molecule type" value="Genomic_DNA"/>
</dbReference>
<evidence type="ECO:0000313" key="2">
    <source>
        <dbReference type="Proteomes" id="UP000269396"/>
    </source>
</evidence>
<gene>
    <name evidence="1" type="ORF">SMTD_LOCUS5059</name>
</gene>
<protein>
    <submittedName>
        <fullName evidence="1">Uncharacterized protein</fullName>
    </submittedName>
</protein>
<dbReference type="AlphaFoldDB" id="A0A3P8FUS0"/>
<name>A0A3P8FUS0_9TREM</name>
<keyword evidence="2" id="KW-1185">Reference proteome</keyword>
<evidence type="ECO:0000313" key="1">
    <source>
        <dbReference type="EMBL" id="VDP26789.1"/>
    </source>
</evidence>
<sequence>MVYQYRTSVIYDISQLVHHLDYMLHNSYITCHQVHVQG</sequence>